<organism evidence="10 11">
    <name type="scientific">Entamoeba histolytica HM-1:IMSS-B</name>
    <dbReference type="NCBI Taxonomy" id="885319"/>
    <lineage>
        <taxon>Eukaryota</taxon>
        <taxon>Amoebozoa</taxon>
        <taxon>Evosea</taxon>
        <taxon>Archamoebae</taxon>
        <taxon>Mastigamoebida</taxon>
        <taxon>Entamoebidae</taxon>
        <taxon>Entamoeba</taxon>
    </lineage>
</organism>
<keyword evidence="6" id="KW-0508">mRNA splicing</keyword>
<evidence type="ECO:0000256" key="5">
    <source>
        <dbReference type="ARBA" id="ARBA00022737"/>
    </source>
</evidence>
<dbReference type="InterPro" id="IPR059164">
    <property type="entry name" value="HAT_PRP39_C"/>
</dbReference>
<feature type="repeat" description="TPR" evidence="8">
    <location>
        <begin position="422"/>
        <end position="455"/>
    </location>
</feature>
<dbReference type="OrthoDB" id="541719at2759"/>
<evidence type="ECO:0000256" key="6">
    <source>
        <dbReference type="ARBA" id="ARBA00023187"/>
    </source>
</evidence>
<dbReference type="Pfam" id="PF23233">
    <property type="entry name" value="HAT_Syf1_CNRKL1_N"/>
    <property type="match status" value="1"/>
</dbReference>
<evidence type="ECO:0000256" key="2">
    <source>
        <dbReference type="ARBA" id="ARBA00008644"/>
    </source>
</evidence>
<dbReference type="InterPro" id="IPR055433">
    <property type="entry name" value="HAT_Syf1-like_N"/>
</dbReference>
<dbReference type="SUPFAM" id="SSF48452">
    <property type="entry name" value="TPR-like"/>
    <property type="match status" value="3"/>
</dbReference>
<dbReference type="Gene3D" id="1.25.40.10">
    <property type="entry name" value="Tetratricopeptide repeat domain"/>
    <property type="match status" value="2"/>
</dbReference>
<comment type="subcellular location">
    <subcellularLocation>
        <location evidence="1">Nucleus</location>
    </subcellularLocation>
</comment>
<dbReference type="InterPro" id="IPR019734">
    <property type="entry name" value="TPR_rpt"/>
</dbReference>
<dbReference type="Pfam" id="PF23241">
    <property type="entry name" value="HAT_PRP39_C"/>
    <property type="match status" value="1"/>
</dbReference>
<keyword evidence="4" id="KW-0747">Spliceosome</keyword>
<protein>
    <submittedName>
        <fullName evidence="10">Crooked neck protein, putative</fullName>
    </submittedName>
</protein>
<dbReference type="GO" id="GO:0071011">
    <property type="term" value="C:precatalytic spliceosome"/>
    <property type="evidence" value="ECO:0007669"/>
    <property type="project" value="TreeGrafter"/>
</dbReference>
<feature type="domain" description="Pre-mRNA-splicing factor Syf1-like N-terminal HAT-repeats" evidence="9">
    <location>
        <begin position="365"/>
        <end position="524"/>
    </location>
</feature>
<evidence type="ECO:0000259" key="9">
    <source>
        <dbReference type="Pfam" id="PF23233"/>
    </source>
</evidence>
<name>M3TR10_ENTH1</name>
<dbReference type="PANTHER" id="PTHR11246">
    <property type="entry name" value="PRE-MRNA SPLICING FACTOR"/>
    <property type="match status" value="1"/>
</dbReference>
<sequence>MNKVKDIYIHLNFMNNERLKQRKTLKCLVLTKLLQLYYVIVGGKICCFYHIQLKELEKEVMIMSNKPIIKNREFAEIQITAEQLIREARDNQTPSYTRPKMTIHDEEELQAYRLTKRKEFEQGVTKERQNPKRWTRYAFWEEEQGEYVRARSIFERALEQDYTIADTWMKYVDFELRNNQVNKARNILERATSLLPMVYKLWFKYVRLEETVENFDHCKEVFEKWMTFKPGEYPWLAYIKFEIRIGEIKVAKELFEQANQQLHCEEIYKEWVEFEKRFGTVESTRELFNKMAKDIEVCQNSYYQMFAEFELSQGEIERARQIYLFGIDHSKEENKRILLNNYVKFEKINGEMKDVDNAIWKKRRFEYEQKIQENPFDYDTWYDYIQMEMNEIESEETTTMLYERIISQTPQEITKEKWTRYIEFWVLYARYEEKLQHYENAFDIFSRTIKIIPHKYFTFKKVWRAYANYARRRKNIPLVRKIYGAAIGWCHKDDIFKDYIEFETENGEQERIHKIQAKWNEFKPKEIKQEEVNNE</sequence>
<gene>
    <name evidence="10" type="ORF">EHI8A_192450</name>
</gene>
<evidence type="ECO:0000256" key="3">
    <source>
        <dbReference type="ARBA" id="ARBA00022664"/>
    </source>
</evidence>
<dbReference type="GO" id="GO:0000974">
    <property type="term" value="C:Prp19 complex"/>
    <property type="evidence" value="ECO:0007669"/>
    <property type="project" value="TreeGrafter"/>
</dbReference>
<dbReference type="VEuPathDB" id="AmoebaDB:EHI8A_192450"/>
<dbReference type="Proteomes" id="UP000030781">
    <property type="component" value="Unassembled WGS sequence"/>
</dbReference>
<keyword evidence="5" id="KW-0677">Repeat</keyword>
<dbReference type="InterPro" id="IPR003107">
    <property type="entry name" value="HAT"/>
</dbReference>
<keyword evidence="7" id="KW-0539">Nucleus</keyword>
<dbReference type="GO" id="GO:0000245">
    <property type="term" value="P:spliceosomal complex assembly"/>
    <property type="evidence" value="ECO:0007669"/>
    <property type="project" value="TreeGrafter"/>
</dbReference>
<dbReference type="InterPro" id="IPR011990">
    <property type="entry name" value="TPR-like_helical_dom_sf"/>
</dbReference>
<dbReference type="PANTHER" id="PTHR11246:SF3">
    <property type="entry name" value="CROOKED NECK-LIKE PROTEIN 1"/>
    <property type="match status" value="1"/>
</dbReference>
<evidence type="ECO:0000256" key="4">
    <source>
        <dbReference type="ARBA" id="ARBA00022728"/>
    </source>
</evidence>
<keyword evidence="3" id="KW-0507">mRNA processing</keyword>
<dbReference type="SMART" id="SM00386">
    <property type="entry name" value="HAT"/>
    <property type="match status" value="11"/>
</dbReference>
<proteinExistence type="inferred from homology"/>
<keyword evidence="8" id="KW-0802">TPR repeat</keyword>
<evidence type="ECO:0000313" key="11">
    <source>
        <dbReference type="Proteomes" id="UP000030781"/>
    </source>
</evidence>
<dbReference type="GO" id="GO:0071014">
    <property type="term" value="C:post-mRNA release spliceosomal complex"/>
    <property type="evidence" value="ECO:0007669"/>
    <property type="project" value="TreeGrafter"/>
</dbReference>
<accession>M3TR10</accession>
<comment type="similarity">
    <text evidence="2">Belongs to the crooked-neck family.</text>
</comment>
<dbReference type="AlphaFoldDB" id="M3TR10"/>
<evidence type="ECO:0000313" key="10">
    <source>
        <dbReference type="EMBL" id="EMH78038.1"/>
    </source>
</evidence>
<dbReference type="PROSITE" id="PS50005">
    <property type="entry name" value="TPR"/>
    <property type="match status" value="1"/>
</dbReference>
<evidence type="ECO:0000256" key="8">
    <source>
        <dbReference type="PROSITE-ProRule" id="PRU00339"/>
    </source>
</evidence>
<reference evidence="10 11" key="1">
    <citation type="submission" date="2013-01" db="EMBL/GenBank/DDBJ databases">
        <authorList>
            <person name="Hannick L."/>
            <person name="Zafar N."/>
            <person name="Lorenzi H."/>
            <person name="Ali I.A."/>
            <person name="Petri W.P."/>
            <person name="Caler E."/>
        </authorList>
    </citation>
    <scope>NUCLEOTIDE SEQUENCE [LARGE SCALE GENOMIC DNA]</scope>
    <source>
        <strain evidence="11">HM3:IMSS-B</strain>
    </source>
</reference>
<dbReference type="EMBL" id="KB609845">
    <property type="protein sequence ID" value="EMH78038.1"/>
    <property type="molecule type" value="Genomic_DNA"/>
</dbReference>
<dbReference type="FunFam" id="1.25.40.10:FF:001666">
    <property type="entry name" value="Crooked neck protein, putative"/>
    <property type="match status" value="1"/>
</dbReference>
<evidence type="ECO:0000256" key="7">
    <source>
        <dbReference type="ARBA" id="ARBA00023242"/>
    </source>
</evidence>
<dbReference type="InterPro" id="IPR045075">
    <property type="entry name" value="Syf1-like"/>
</dbReference>
<dbReference type="GO" id="GO:0071007">
    <property type="term" value="C:U2-type catalytic step 2 spliceosome"/>
    <property type="evidence" value="ECO:0007669"/>
    <property type="project" value="TreeGrafter"/>
</dbReference>
<evidence type="ECO:0000256" key="1">
    <source>
        <dbReference type="ARBA" id="ARBA00004123"/>
    </source>
</evidence>